<keyword evidence="5 8" id="KW-1133">Transmembrane helix</keyword>
<dbReference type="InterPro" id="IPR003445">
    <property type="entry name" value="Cat_transpt"/>
</dbReference>
<sequence length="443" mass="48258">MISFKRIAFLLRHPPVVLAMGFLVLIIGGAILLKLPGFTTKPLGFLQAMFMTTSSVTVTGLAVADLSDFTLYGQLVMLFLMETGGLGFMTFTVLAIMALQRRIGMHGQLIVSQAMGGVKLSEINEIAKKIIFLALIVQSIGWFLLCVLWAGDFGWKESAYSAFFYTISAFNNAGFALTGDNLMVYSHQTTVLFIFTLLIMIGGLGFFVVTDFAKKPLGQELSVNTKVIIIATLGLNLIAATIFWLLEHKNLHTIGTMPLSEQVMNSWFAAVTPRTAGFNTIPTDQYTDASTFLTLVLMFIGAGSFSTGGGIKLGTMVVLLLTTWSFIQQRDSVTVMRRKIAEKQVKKAIAVVIVTALMIALSIFILLAIEAHHEFIDVLFEVVSAISTVGLSRGITSVLTPMGEVVIMFMMFAGRVGPLTIGYLIALPKTTKIEYPEARIDVG</sequence>
<evidence type="ECO:0000256" key="7">
    <source>
        <dbReference type="ARBA" id="ARBA00023136"/>
    </source>
</evidence>
<feature type="transmembrane region" description="Helical" evidence="8">
    <location>
        <begin position="15"/>
        <end position="33"/>
    </location>
</feature>
<dbReference type="PANTHER" id="PTHR32024">
    <property type="entry name" value="TRK SYSTEM POTASSIUM UPTAKE PROTEIN TRKG-RELATED"/>
    <property type="match status" value="1"/>
</dbReference>
<feature type="transmembrane region" description="Helical" evidence="8">
    <location>
        <begin position="348"/>
        <end position="369"/>
    </location>
</feature>
<feature type="transmembrane region" description="Helical" evidence="8">
    <location>
        <begin position="76"/>
        <end position="99"/>
    </location>
</feature>
<evidence type="ECO:0000256" key="5">
    <source>
        <dbReference type="ARBA" id="ARBA00022989"/>
    </source>
</evidence>
<feature type="transmembrane region" description="Helical" evidence="8">
    <location>
        <begin position="405"/>
        <end position="426"/>
    </location>
</feature>
<feature type="transmembrane region" description="Helical" evidence="8">
    <location>
        <begin position="228"/>
        <end position="246"/>
    </location>
</feature>
<evidence type="ECO:0000256" key="8">
    <source>
        <dbReference type="SAM" id="Phobius"/>
    </source>
</evidence>
<evidence type="ECO:0000313" key="10">
    <source>
        <dbReference type="Proteomes" id="UP000254601"/>
    </source>
</evidence>
<dbReference type="Pfam" id="PF02386">
    <property type="entry name" value="TrkH"/>
    <property type="match status" value="2"/>
</dbReference>
<feature type="transmembrane region" description="Helical" evidence="8">
    <location>
        <begin position="130"/>
        <end position="150"/>
    </location>
</feature>
<dbReference type="GO" id="GO:0030001">
    <property type="term" value="P:metal ion transport"/>
    <property type="evidence" value="ECO:0007669"/>
    <property type="project" value="UniProtKB-ARBA"/>
</dbReference>
<keyword evidence="3" id="KW-1003">Cell membrane</keyword>
<keyword evidence="2" id="KW-0813">Transport</keyword>
<comment type="subcellular location">
    <subcellularLocation>
        <location evidence="1">Cell membrane</location>
        <topology evidence="1">Multi-pass membrane protein</topology>
    </subcellularLocation>
</comment>
<keyword evidence="4 8" id="KW-0812">Transmembrane</keyword>
<dbReference type="PANTHER" id="PTHR32024:SF1">
    <property type="entry name" value="KTR SYSTEM POTASSIUM UPTAKE PROTEIN B"/>
    <property type="match status" value="1"/>
</dbReference>
<feature type="transmembrane region" description="Helical" evidence="8">
    <location>
        <begin position="286"/>
        <end position="305"/>
    </location>
</feature>
<evidence type="ECO:0000256" key="4">
    <source>
        <dbReference type="ARBA" id="ARBA00022692"/>
    </source>
</evidence>
<evidence type="ECO:0000256" key="1">
    <source>
        <dbReference type="ARBA" id="ARBA00004651"/>
    </source>
</evidence>
<feature type="transmembrane region" description="Helical" evidence="8">
    <location>
        <begin position="162"/>
        <end position="179"/>
    </location>
</feature>
<evidence type="ECO:0000256" key="6">
    <source>
        <dbReference type="ARBA" id="ARBA00023065"/>
    </source>
</evidence>
<dbReference type="GO" id="GO:0008324">
    <property type="term" value="F:monoatomic cation transmembrane transporter activity"/>
    <property type="evidence" value="ECO:0007669"/>
    <property type="project" value="InterPro"/>
</dbReference>
<evidence type="ECO:0000256" key="2">
    <source>
        <dbReference type="ARBA" id="ARBA00022448"/>
    </source>
</evidence>
<gene>
    <name evidence="9" type="primary">ktrB</name>
    <name evidence="9" type="ORF">NCTC13337_01303</name>
</gene>
<feature type="transmembrane region" description="Helical" evidence="8">
    <location>
        <begin position="311"/>
        <end position="327"/>
    </location>
</feature>
<keyword evidence="7 8" id="KW-0472">Membrane</keyword>
<organism evidence="9 10">
    <name type="scientific">Suttonella ornithocola</name>
    <dbReference type="NCBI Taxonomy" id="279832"/>
    <lineage>
        <taxon>Bacteria</taxon>
        <taxon>Pseudomonadati</taxon>
        <taxon>Pseudomonadota</taxon>
        <taxon>Gammaproteobacteria</taxon>
        <taxon>Cardiobacteriales</taxon>
        <taxon>Cardiobacteriaceae</taxon>
        <taxon>Suttonella</taxon>
    </lineage>
</organism>
<feature type="transmembrane region" description="Helical" evidence="8">
    <location>
        <begin position="191"/>
        <end position="208"/>
    </location>
</feature>
<protein>
    <submittedName>
        <fullName evidence="9">Ktr system potassium uptake protein B</fullName>
    </submittedName>
</protein>
<dbReference type="EMBL" id="UHIC01000001">
    <property type="protein sequence ID" value="SUO95405.1"/>
    <property type="molecule type" value="Genomic_DNA"/>
</dbReference>
<proteinExistence type="predicted"/>
<name>A0A380MS69_9GAMM</name>
<evidence type="ECO:0000256" key="3">
    <source>
        <dbReference type="ARBA" id="ARBA00022475"/>
    </source>
</evidence>
<accession>A0A380MS69</accession>
<keyword evidence="6" id="KW-0406">Ion transport</keyword>
<dbReference type="GO" id="GO:0005886">
    <property type="term" value="C:plasma membrane"/>
    <property type="evidence" value="ECO:0007669"/>
    <property type="project" value="UniProtKB-SubCell"/>
</dbReference>
<reference evidence="9 10" key="1">
    <citation type="submission" date="2018-06" db="EMBL/GenBank/DDBJ databases">
        <authorList>
            <consortium name="Pathogen Informatics"/>
            <person name="Doyle S."/>
        </authorList>
    </citation>
    <scope>NUCLEOTIDE SEQUENCE [LARGE SCALE GENOMIC DNA]</scope>
    <source>
        <strain evidence="9 10">NCTC13337</strain>
    </source>
</reference>
<evidence type="ECO:0000313" key="9">
    <source>
        <dbReference type="EMBL" id="SUO95405.1"/>
    </source>
</evidence>
<dbReference type="AlphaFoldDB" id="A0A380MS69"/>
<keyword evidence="10" id="KW-1185">Reference proteome</keyword>
<dbReference type="OrthoDB" id="9810952at2"/>
<dbReference type="RefSeq" id="WP_072575547.1">
    <property type="nucleotide sequence ID" value="NZ_LWHB01000012.1"/>
</dbReference>
<dbReference type="Proteomes" id="UP000254601">
    <property type="component" value="Unassembled WGS sequence"/>
</dbReference>
<feature type="transmembrane region" description="Helical" evidence="8">
    <location>
        <begin position="45"/>
        <end position="64"/>
    </location>
</feature>